<name>A0ABX0RZN5_PONBL</name>
<evidence type="ECO:0000256" key="1">
    <source>
        <dbReference type="SAM" id="MobiDB-lite"/>
    </source>
</evidence>
<dbReference type="Proteomes" id="UP001165941">
    <property type="component" value="Unassembled WGS sequence"/>
</dbReference>
<gene>
    <name evidence="2" type="ORF">BU61_5178</name>
</gene>
<proteinExistence type="predicted"/>
<feature type="region of interest" description="Disordered" evidence="1">
    <location>
        <begin position="82"/>
        <end position="119"/>
    </location>
</feature>
<feature type="compositionally biased region" description="Polar residues" evidence="1">
    <location>
        <begin position="107"/>
        <end position="119"/>
    </location>
</feature>
<dbReference type="EMBL" id="PGGH01008012">
    <property type="protein sequence ID" value="NIG57914.1"/>
    <property type="molecule type" value="Genomic_DNA"/>
</dbReference>
<feature type="compositionally biased region" description="Basic and acidic residues" evidence="1">
    <location>
        <begin position="90"/>
        <end position="106"/>
    </location>
</feature>
<keyword evidence="3" id="KW-1185">Reference proteome</keyword>
<organism evidence="2 3">
    <name type="scientific">Pontoporia blainvillei</name>
    <name type="common">Franciscana</name>
    <name type="synonym">Delphinus blainvillei</name>
    <dbReference type="NCBI Taxonomy" id="48723"/>
    <lineage>
        <taxon>Eukaryota</taxon>
        <taxon>Metazoa</taxon>
        <taxon>Chordata</taxon>
        <taxon>Craniata</taxon>
        <taxon>Vertebrata</taxon>
        <taxon>Euteleostomi</taxon>
        <taxon>Mammalia</taxon>
        <taxon>Eutheria</taxon>
        <taxon>Laurasiatheria</taxon>
        <taxon>Artiodactyla</taxon>
        <taxon>Whippomorpha</taxon>
        <taxon>Cetacea</taxon>
        <taxon>Odontoceti</taxon>
        <taxon>Pontoporiidae</taxon>
        <taxon>Pontoporia</taxon>
    </lineage>
</organism>
<sequence length="218" mass="23733">MLLTLLSRVSLRDAPPGPGGSLLPLASVRFIPQLTDEVHVHRAAGSVTPVLICIGTTHNSDGDISSLVCVRCLQKYNSETRAPPNLESSKAQEKWGSKPQTRRDSSKAPSSSNPTFSDVQPSTSLLFLTSHDFPCASLSAKMINYTLKPKPTNSFFCSAAPALTFCKHPVFCSSSWLFLIFCAQNSRISSVLQAKPNQNHRPKCAIFLDHLSCDCRGQ</sequence>
<protein>
    <submittedName>
        <fullName evidence="2">Uncharacterized protein</fullName>
    </submittedName>
</protein>
<evidence type="ECO:0000313" key="2">
    <source>
        <dbReference type="EMBL" id="NIG57914.1"/>
    </source>
</evidence>
<accession>A0ABX0RZN5</accession>
<reference evidence="2" key="1">
    <citation type="submission" date="2018-05" db="EMBL/GenBank/DDBJ databases">
        <authorList>
            <person name="Pedro S.L.S."/>
            <person name="Freitas R.C."/>
            <person name="Barreto A.S."/>
            <person name="Lima A.O.S."/>
        </authorList>
    </citation>
    <scope>NUCLEOTIDE SEQUENCE</scope>
    <source>
        <strain evidence="2">BP203</strain>
        <tissue evidence="2">Muscle</tissue>
    </source>
</reference>
<comment type="caution">
    <text evidence="2">The sequence shown here is derived from an EMBL/GenBank/DDBJ whole genome shotgun (WGS) entry which is preliminary data.</text>
</comment>
<evidence type="ECO:0000313" key="3">
    <source>
        <dbReference type="Proteomes" id="UP001165941"/>
    </source>
</evidence>